<feature type="domain" description="HTH myb-type" evidence="8">
    <location>
        <begin position="14"/>
        <end position="66"/>
    </location>
</feature>
<organism evidence="9 10">
    <name type="scientific">Hevea brasiliensis</name>
    <name type="common">Para rubber tree</name>
    <name type="synonym">Siphonia brasiliensis</name>
    <dbReference type="NCBI Taxonomy" id="3981"/>
    <lineage>
        <taxon>Eukaryota</taxon>
        <taxon>Viridiplantae</taxon>
        <taxon>Streptophyta</taxon>
        <taxon>Embryophyta</taxon>
        <taxon>Tracheophyta</taxon>
        <taxon>Spermatophyta</taxon>
        <taxon>Magnoliopsida</taxon>
        <taxon>eudicotyledons</taxon>
        <taxon>Gunneridae</taxon>
        <taxon>Pentapetalae</taxon>
        <taxon>rosids</taxon>
        <taxon>fabids</taxon>
        <taxon>Malpighiales</taxon>
        <taxon>Euphorbiaceae</taxon>
        <taxon>Crotonoideae</taxon>
        <taxon>Micrandreae</taxon>
        <taxon>Hevea</taxon>
    </lineage>
</organism>
<dbReference type="PROSITE" id="PS51294">
    <property type="entry name" value="HTH_MYB"/>
    <property type="match status" value="2"/>
</dbReference>
<dbReference type="SUPFAM" id="SSF46689">
    <property type="entry name" value="Homeodomain-like"/>
    <property type="match status" value="1"/>
</dbReference>
<keyword evidence="10" id="KW-1185">Reference proteome</keyword>
<feature type="domain" description="Myb-like" evidence="7">
    <location>
        <begin position="67"/>
        <end position="117"/>
    </location>
</feature>
<gene>
    <name evidence="9" type="ORF">P3X46_020427</name>
</gene>
<dbReference type="InterPro" id="IPR051953">
    <property type="entry name" value="Plant_SW-associated_TFs"/>
</dbReference>
<dbReference type="SMART" id="SM00717">
    <property type="entry name" value="SANT"/>
    <property type="match status" value="2"/>
</dbReference>
<dbReference type="InterPro" id="IPR017930">
    <property type="entry name" value="Myb_dom"/>
</dbReference>
<name>A0ABQ9LR07_HEVBR</name>
<evidence type="ECO:0000313" key="10">
    <source>
        <dbReference type="Proteomes" id="UP001174677"/>
    </source>
</evidence>
<keyword evidence="4" id="KW-0238">DNA-binding</keyword>
<feature type="domain" description="Myb-like" evidence="7">
    <location>
        <begin position="14"/>
        <end position="66"/>
    </location>
</feature>
<keyword evidence="6" id="KW-0539">Nucleus</keyword>
<dbReference type="Pfam" id="PF00249">
    <property type="entry name" value="Myb_DNA-binding"/>
    <property type="match status" value="2"/>
</dbReference>
<sequence>MPISLAKYPHKKKKMALNKGKWSPEEDQKLIAYISRYGIWNWNEMPKAAGLPRSGKSCRLRWMNYLRPNIKRGNFSKEEEDTIYKLHKIMGNRWSAIAARLPGRTDNDIKNYWNSNLRKRLNNTASAASREMKMHLSEGTGPISTVPKALVAESSKEIPDSSSSNFVSGIDKNQALGQNTNVGLSKVYRDFEGLQGQSFSVEGLHVMEDDAATLYPFASDNDLFGYFPLLSYENQAIDLENFDLSGELQFHSQYGQLFPLEGLHIVQDNKANTYQIWHEEPVYSYKYCNDLFDYPSLWSDQYQIMTQENSMSSELSGEIIIESLWEQPCSMIEGLYTS</sequence>
<proteinExistence type="predicted"/>
<evidence type="ECO:0000256" key="6">
    <source>
        <dbReference type="ARBA" id="ARBA00023242"/>
    </source>
</evidence>
<evidence type="ECO:0000256" key="2">
    <source>
        <dbReference type="ARBA" id="ARBA00022737"/>
    </source>
</evidence>
<feature type="domain" description="HTH myb-type" evidence="8">
    <location>
        <begin position="67"/>
        <end position="121"/>
    </location>
</feature>
<keyword evidence="2" id="KW-0677">Repeat</keyword>
<reference evidence="9" key="1">
    <citation type="journal article" date="2023" name="Plant Biotechnol. J.">
        <title>Chromosome-level wild Hevea brasiliensis genome provides new tools for genomic-assisted breeding and valuable loci to elevate rubber yield.</title>
        <authorList>
            <person name="Cheng H."/>
            <person name="Song X."/>
            <person name="Hu Y."/>
            <person name="Wu T."/>
            <person name="Yang Q."/>
            <person name="An Z."/>
            <person name="Feng S."/>
            <person name="Deng Z."/>
            <person name="Wu W."/>
            <person name="Zeng X."/>
            <person name="Tu M."/>
            <person name="Wang X."/>
            <person name="Huang H."/>
        </authorList>
    </citation>
    <scope>NUCLEOTIDE SEQUENCE</scope>
    <source>
        <strain evidence="9">MT/VB/25A 57/8</strain>
    </source>
</reference>
<keyword evidence="3" id="KW-0805">Transcription regulation</keyword>
<evidence type="ECO:0000259" key="7">
    <source>
        <dbReference type="PROSITE" id="PS50090"/>
    </source>
</evidence>
<evidence type="ECO:0000256" key="5">
    <source>
        <dbReference type="ARBA" id="ARBA00023163"/>
    </source>
</evidence>
<dbReference type="PANTHER" id="PTHR47997">
    <property type="entry name" value="MYB DOMAIN PROTEIN 55"/>
    <property type="match status" value="1"/>
</dbReference>
<dbReference type="CDD" id="cd00167">
    <property type="entry name" value="SANT"/>
    <property type="match status" value="2"/>
</dbReference>
<evidence type="ECO:0000256" key="4">
    <source>
        <dbReference type="ARBA" id="ARBA00023125"/>
    </source>
</evidence>
<comment type="subcellular location">
    <subcellularLocation>
        <location evidence="1">Nucleus</location>
    </subcellularLocation>
</comment>
<dbReference type="InterPro" id="IPR001005">
    <property type="entry name" value="SANT/Myb"/>
</dbReference>
<evidence type="ECO:0000256" key="3">
    <source>
        <dbReference type="ARBA" id="ARBA00023015"/>
    </source>
</evidence>
<dbReference type="Proteomes" id="UP001174677">
    <property type="component" value="Chromosome 11"/>
</dbReference>
<accession>A0ABQ9LR07</accession>
<dbReference type="PANTHER" id="PTHR47997:SF28">
    <property type="entry name" value="TRANSCRIPTION FACTOR MYB15-LIKE"/>
    <property type="match status" value="1"/>
</dbReference>
<comment type="caution">
    <text evidence="9">The sequence shown here is derived from an EMBL/GenBank/DDBJ whole genome shotgun (WGS) entry which is preliminary data.</text>
</comment>
<dbReference type="EMBL" id="JARPOI010000011">
    <property type="protein sequence ID" value="KAJ9168954.1"/>
    <property type="molecule type" value="Genomic_DNA"/>
</dbReference>
<protein>
    <submittedName>
        <fullName evidence="9">Uncharacterized protein</fullName>
    </submittedName>
</protein>
<evidence type="ECO:0000313" key="9">
    <source>
        <dbReference type="EMBL" id="KAJ9168954.1"/>
    </source>
</evidence>
<keyword evidence="5" id="KW-0804">Transcription</keyword>
<dbReference type="Gene3D" id="1.10.10.60">
    <property type="entry name" value="Homeodomain-like"/>
    <property type="match status" value="2"/>
</dbReference>
<dbReference type="PROSITE" id="PS50090">
    <property type="entry name" value="MYB_LIKE"/>
    <property type="match status" value="2"/>
</dbReference>
<evidence type="ECO:0000256" key="1">
    <source>
        <dbReference type="ARBA" id="ARBA00004123"/>
    </source>
</evidence>
<evidence type="ECO:0000259" key="8">
    <source>
        <dbReference type="PROSITE" id="PS51294"/>
    </source>
</evidence>
<dbReference type="InterPro" id="IPR009057">
    <property type="entry name" value="Homeodomain-like_sf"/>
</dbReference>